<organism evidence="2 3">
    <name type="scientific">Anopheles epiroticus</name>
    <dbReference type="NCBI Taxonomy" id="199890"/>
    <lineage>
        <taxon>Eukaryota</taxon>
        <taxon>Metazoa</taxon>
        <taxon>Ecdysozoa</taxon>
        <taxon>Arthropoda</taxon>
        <taxon>Hexapoda</taxon>
        <taxon>Insecta</taxon>
        <taxon>Pterygota</taxon>
        <taxon>Neoptera</taxon>
        <taxon>Endopterygota</taxon>
        <taxon>Diptera</taxon>
        <taxon>Nematocera</taxon>
        <taxon>Culicoidea</taxon>
        <taxon>Culicidae</taxon>
        <taxon>Anophelinae</taxon>
        <taxon>Anopheles</taxon>
    </lineage>
</organism>
<reference evidence="2" key="2">
    <citation type="submission" date="2020-05" db="UniProtKB">
        <authorList>
            <consortium name="EnsemblMetazoa"/>
        </authorList>
    </citation>
    <scope>IDENTIFICATION</scope>
    <source>
        <strain evidence="2">Epiroticus2</strain>
    </source>
</reference>
<dbReference type="InterPro" id="IPR011009">
    <property type="entry name" value="Kinase-like_dom_sf"/>
</dbReference>
<evidence type="ECO:0000313" key="3">
    <source>
        <dbReference type="Proteomes" id="UP000075885"/>
    </source>
</evidence>
<dbReference type="EnsemblMetazoa" id="AEPI015268-RA">
    <property type="protein sequence ID" value="AEPI015268-PA"/>
    <property type="gene ID" value="AEPI015268"/>
</dbReference>
<evidence type="ECO:0000313" key="2">
    <source>
        <dbReference type="EnsemblMetazoa" id="AEPI015268-PA"/>
    </source>
</evidence>
<dbReference type="Proteomes" id="UP000075885">
    <property type="component" value="Unassembled WGS sequence"/>
</dbReference>
<dbReference type="VEuPathDB" id="VectorBase:AEPI015268"/>
<dbReference type="SMART" id="SM00587">
    <property type="entry name" value="CHK"/>
    <property type="match status" value="1"/>
</dbReference>
<dbReference type="InterPro" id="IPR004119">
    <property type="entry name" value="EcKL"/>
</dbReference>
<reference evidence="3" key="1">
    <citation type="submission" date="2013-03" db="EMBL/GenBank/DDBJ databases">
        <title>The Genome Sequence of Anopheles epiroticus epiroticus2.</title>
        <authorList>
            <consortium name="The Broad Institute Genomics Platform"/>
            <person name="Neafsey D.E."/>
            <person name="Howell P."/>
            <person name="Walker B."/>
            <person name="Young S.K."/>
            <person name="Zeng Q."/>
            <person name="Gargeya S."/>
            <person name="Fitzgerald M."/>
            <person name="Haas B."/>
            <person name="Abouelleil A."/>
            <person name="Allen A.W."/>
            <person name="Alvarado L."/>
            <person name="Arachchi H.M."/>
            <person name="Berlin A.M."/>
            <person name="Chapman S.B."/>
            <person name="Gainer-Dewar J."/>
            <person name="Goldberg J."/>
            <person name="Griggs A."/>
            <person name="Gujja S."/>
            <person name="Hansen M."/>
            <person name="Howarth C."/>
            <person name="Imamovic A."/>
            <person name="Ireland A."/>
            <person name="Larimer J."/>
            <person name="McCowan C."/>
            <person name="Murphy C."/>
            <person name="Pearson M."/>
            <person name="Poon T.W."/>
            <person name="Priest M."/>
            <person name="Roberts A."/>
            <person name="Saif S."/>
            <person name="Shea T."/>
            <person name="Sisk P."/>
            <person name="Sykes S."/>
            <person name="Wortman J."/>
            <person name="Nusbaum C."/>
            <person name="Birren B."/>
        </authorList>
    </citation>
    <scope>NUCLEOTIDE SEQUENCE [LARGE SCALE GENOMIC DNA]</scope>
    <source>
        <strain evidence="3">Epiroticus2</strain>
    </source>
</reference>
<keyword evidence="3" id="KW-1185">Reference proteome</keyword>
<sequence length="231" mass="26422">MVRLVGKVELRPGTKAGDHFASVMYRTTVRYSTRSVEKSINLIMKIKPSSEGLKKDLLEGDDFFAKEIRMYTEVLPEIAKLLGRIGEEYKYPRLVHAAHEPHTIIILEDICPKGWKMGGLISSFEELGPTIDAIAKFHAASAVLQEKPGGQIVDTMFVDYQMCSWSSQVVDLYYLTYMIPEQAVKNSHRDAIIHRYYKKFTDVLRQLHFRGRAPSLTELQMELLRKAELGK</sequence>
<proteinExistence type="predicted"/>
<evidence type="ECO:0000259" key="1">
    <source>
        <dbReference type="SMART" id="SM00587"/>
    </source>
</evidence>
<dbReference type="SUPFAM" id="SSF56112">
    <property type="entry name" value="Protein kinase-like (PK-like)"/>
    <property type="match status" value="1"/>
</dbReference>
<accession>A0A240PNA7</accession>
<dbReference type="AlphaFoldDB" id="A0A240PNA7"/>
<dbReference type="PANTHER" id="PTHR11012">
    <property type="entry name" value="PROTEIN KINASE-LIKE DOMAIN-CONTAINING"/>
    <property type="match status" value="1"/>
</dbReference>
<name>A0A240PNA7_9DIPT</name>
<dbReference type="Pfam" id="PF02958">
    <property type="entry name" value="EcKL"/>
    <property type="match status" value="2"/>
</dbReference>
<dbReference type="PANTHER" id="PTHR11012:SF12">
    <property type="entry name" value="CHK KINASE-LIKE DOMAIN-CONTAINING PROTEIN-RELATED"/>
    <property type="match status" value="1"/>
</dbReference>
<dbReference type="InterPro" id="IPR015897">
    <property type="entry name" value="CHK_kinase-like"/>
</dbReference>
<protein>
    <submittedName>
        <fullName evidence="2">CHK domain-containing protein</fullName>
    </submittedName>
</protein>
<feature type="domain" description="CHK kinase-like" evidence="1">
    <location>
        <begin position="105"/>
        <end position="206"/>
    </location>
</feature>